<dbReference type="EMBL" id="JAEPQZ010000006">
    <property type="protein sequence ID" value="KAG2180044.1"/>
    <property type="molecule type" value="Genomic_DNA"/>
</dbReference>
<proteinExistence type="predicted"/>
<comment type="caution">
    <text evidence="6">The sequence shown here is derived from an EMBL/GenBank/DDBJ whole genome shotgun (WGS) entry which is preliminary data.</text>
</comment>
<feature type="coiled-coil region" evidence="4">
    <location>
        <begin position="50"/>
        <end position="77"/>
    </location>
</feature>
<keyword evidence="3" id="KW-0206">Cytoskeleton</keyword>
<dbReference type="GO" id="GO:0031097">
    <property type="term" value="C:medial cortex"/>
    <property type="evidence" value="ECO:0007669"/>
    <property type="project" value="TreeGrafter"/>
</dbReference>
<feature type="non-terminal residue" evidence="6">
    <location>
        <position position="570"/>
    </location>
</feature>
<dbReference type="Pfam" id="PF03114">
    <property type="entry name" value="BAR"/>
    <property type="match status" value="1"/>
</dbReference>
<dbReference type="PANTHER" id="PTHR47174">
    <property type="entry name" value="BRIDGING INTEGRATOR 3"/>
    <property type="match status" value="1"/>
</dbReference>
<dbReference type="GO" id="GO:0043332">
    <property type="term" value="C:mating projection tip"/>
    <property type="evidence" value="ECO:0007669"/>
    <property type="project" value="TreeGrafter"/>
</dbReference>
<evidence type="ECO:0000259" key="5">
    <source>
        <dbReference type="PROSITE" id="PS51021"/>
    </source>
</evidence>
<dbReference type="GO" id="GO:1990528">
    <property type="term" value="C:Rvs161p-Rvs167p complex"/>
    <property type="evidence" value="ECO:0007669"/>
    <property type="project" value="TreeGrafter"/>
</dbReference>
<feature type="domain" description="BAR" evidence="5">
    <location>
        <begin position="35"/>
        <end position="260"/>
    </location>
</feature>
<protein>
    <recommendedName>
        <fullName evidence="5">BAR domain-containing protein</fullName>
    </recommendedName>
</protein>
<dbReference type="Pfam" id="PF05742">
    <property type="entry name" value="TANGO2"/>
    <property type="match status" value="1"/>
</dbReference>
<dbReference type="AlphaFoldDB" id="A0A8H7PT37"/>
<comment type="subcellular location">
    <subcellularLocation>
        <location evidence="1">Cytoplasm</location>
        <location evidence="1">Cytoskeleton</location>
    </subcellularLocation>
</comment>
<keyword evidence="2" id="KW-0963">Cytoplasm</keyword>
<dbReference type="InterPro" id="IPR008551">
    <property type="entry name" value="TANGO2"/>
</dbReference>
<sequence length="570" mass="66209">YGHHGRICAKYHNQWNILFCSSGFKKNLNRAGTTLMQRTGIVDKTVDREFDEEYERYKTLEQKTEKLTKEAKGYLDSLRAMTNAQTRIANTIHHFYDDSAPMGQCGIKYKETVEKLDEEAKKDMVGIRDDATYRTTIIEPLSRYCAYFPDINEAIKRRQKKLLDYDAMRSKVRKLVDKPSEDAQRLPRAEQEANMAREVYENINSILISDLPKVIELRVPYIDPSFEALVKSQLQFCQTSYEHLEGLRQYFPPESEKLDGRAEDQLLVRNVHSFLDDKSSFKISLVCNILHDIYKRAFTKLVQHSIFVGNRDEYLHRPTSRAHFWDAPHEHVLAGTDLDPSATLKHDGTWLAITKDGQFAALTNYRELQVQGRLSRGMLVRDFVTKKQSPEQYFDILEPHKKEYSGFNLICGHINDPPSLMYGTNREDQKDEKLQPGIIYGLSNSVLLNPWAKVNKGKEEFETIVDSVEDKEVLIEKLFSMMRESCPNLEKSVTPQTWEDIKSSIYVPKLSVGNLTYATRTTTVILVDMNDQVTFAEREWFERVGEATYQERHNGDNEDIQRRFEFTLDT</sequence>
<evidence type="ECO:0000313" key="6">
    <source>
        <dbReference type="EMBL" id="KAG2180044.1"/>
    </source>
</evidence>
<dbReference type="GO" id="GO:0006897">
    <property type="term" value="P:endocytosis"/>
    <property type="evidence" value="ECO:0007669"/>
    <property type="project" value="InterPro"/>
</dbReference>
<dbReference type="SMART" id="SM00721">
    <property type="entry name" value="BAR"/>
    <property type="match status" value="1"/>
</dbReference>
<evidence type="ECO:0000313" key="7">
    <source>
        <dbReference type="Proteomes" id="UP000654370"/>
    </source>
</evidence>
<reference evidence="6" key="1">
    <citation type="submission" date="2020-12" db="EMBL/GenBank/DDBJ databases">
        <title>Metabolic potential, ecology and presence of endohyphal bacteria is reflected in genomic diversity of Mucoromycotina.</title>
        <authorList>
            <person name="Muszewska A."/>
            <person name="Okrasinska A."/>
            <person name="Steczkiewicz K."/>
            <person name="Drgas O."/>
            <person name="Orlowska M."/>
            <person name="Perlinska-Lenart U."/>
            <person name="Aleksandrzak-Piekarczyk T."/>
            <person name="Szatraj K."/>
            <person name="Zielenkiewicz U."/>
            <person name="Pilsyk S."/>
            <person name="Malc E."/>
            <person name="Mieczkowski P."/>
            <person name="Kruszewska J.S."/>
            <person name="Biernat P."/>
            <person name="Pawlowska J."/>
        </authorList>
    </citation>
    <scope>NUCLEOTIDE SEQUENCE</scope>
    <source>
        <strain evidence="6">WA0000067209</strain>
    </source>
</reference>
<dbReference type="GO" id="GO:0051666">
    <property type="term" value="P:actin cortical patch localization"/>
    <property type="evidence" value="ECO:0007669"/>
    <property type="project" value="InterPro"/>
</dbReference>
<dbReference type="GO" id="GO:0008289">
    <property type="term" value="F:lipid binding"/>
    <property type="evidence" value="ECO:0007669"/>
    <property type="project" value="TreeGrafter"/>
</dbReference>
<dbReference type="PROSITE" id="PS51021">
    <property type="entry name" value="BAR"/>
    <property type="match status" value="1"/>
</dbReference>
<keyword evidence="4" id="KW-0175">Coiled coil</keyword>
<dbReference type="Gene3D" id="1.20.1270.60">
    <property type="entry name" value="Arfaptin homology (AH) domain/BAR domain"/>
    <property type="match status" value="1"/>
</dbReference>
<dbReference type="Proteomes" id="UP000654370">
    <property type="component" value="Unassembled WGS sequence"/>
</dbReference>
<dbReference type="PANTHER" id="PTHR47174:SF3">
    <property type="entry name" value="BRIDGING INTEGRATOR 3"/>
    <property type="match status" value="1"/>
</dbReference>
<dbReference type="OrthoDB" id="446293at2759"/>
<name>A0A8H7PT37_MORIS</name>
<dbReference type="GO" id="GO:0097320">
    <property type="term" value="P:plasma membrane tubulation"/>
    <property type="evidence" value="ECO:0007669"/>
    <property type="project" value="TreeGrafter"/>
</dbReference>
<dbReference type="SUPFAM" id="SSF103657">
    <property type="entry name" value="BAR/IMD domain-like"/>
    <property type="match status" value="1"/>
</dbReference>
<dbReference type="InterPro" id="IPR004148">
    <property type="entry name" value="BAR_dom"/>
</dbReference>
<keyword evidence="7" id="KW-1185">Reference proteome</keyword>
<evidence type="ECO:0000256" key="1">
    <source>
        <dbReference type="ARBA" id="ARBA00004245"/>
    </source>
</evidence>
<dbReference type="InterPro" id="IPR046982">
    <property type="entry name" value="BIN3/RVS161-like"/>
</dbReference>
<dbReference type="InterPro" id="IPR027267">
    <property type="entry name" value="AH/BAR_dom_sf"/>
</dbReference>
<dbReference type="FunFam" id="1.20.1270.60:FF:000014">
    <property type="entry name" value="Protein hob3, variant"/>
    <property type="match status" value="1"/>
</dbReference>
<accession>A0A8H7PT37</accession>
<gene>
    <name evidence="6" type="ORF">INT43_003831</name>
</gene>
<evidence type="ECO:0000256" key="2">
    <source>
        <dbReference type="ARBA" id="ARBA00022490"/>
    </source>
</evidence>
<organism evidence="6 7">
    <name type="scientific">Mortierella isabellina</name>
    <name type="common">Filamentous fungus</name>
    <name type="synonym">Umbelopsis isabellina</name>
    <dbReference type="NCBI Taxonomy" id="91625"/>
    <lineage>
        <taxon>Eukaryota</taxon>
        <taxon>Fungi</taxon>
        <taxon>Fungi incertae sedis</taxon>
        <taxon>Mucoromycota</taxon>
        <taxon>Mucoromycotina</taxon>
        <taxon>Umbelopsidomycetes</taxon>
        <taxon>Umbelopsidales</taxon>
        <taxon>Umbelopsidaceae</taxon>
        <taxon>Umbelopsis</taxon>
    </lineage>
</organism>
<evidence type="ECO:0000256" key="4">
    <source>
        <dbReference type="SAM" id="Coils"/>
    </source>
</evidence>
<evidence type="ECO:0000256" key="3">
    <source>
        <dbReference type="ARBA" id="ARBA00023212"/>
    </source>
</evidence>
<dbReference type="GO" id="GO:0015629">
    <property type="term" value="C:actin cytoskeleton"/>
    <property type="evidence" value="ECO:0007669"/>
    <property type="project" value="TreeGrafter"/>
</dbReference>